<dbReference type="Proteomes" id="UP001157439">
    <property type="component" value="Unassembled WGS sequence"/>
</dbReference>
<dbReference type="InterPro" id="IPR037682">
    <property type="entry name" value="TonB_C"/>
</dbReference>
<dbReference type="InterPro" id="IPR006260">
    <property type="entry name" value="TonB/TolA_C"/>
</dbReference>
<evidence type="ECO:0000256" key="3">
    <source>
        <dbReference type="ARBA" id="ARBA00022448"/>
    </source>
</evidence>
<keyword evidence="9 10" id="KW-0472">Membrane</keyword>
<dbReference type="Pfam" id="PF03544">
    <property type="entry name" value="TonB_C"/>
    <property type="match status" value="1"/>
</dbReference>
<dbReference type="GO" id="GO:0015031">
    <property type="term" value="P:protein transport"/>
    <property type="evidence" value="ECO:0007669"/>
    <property type="project" value="UniProtKB-UniRule"/>
</dbReference>
<evidence type="ECO:0000256" key="5">
    <source>
        <dbReference type="ARBA" id="ARBA00022519"/>
    </source>
</evidence>
<evidence type="ECO:0000256" key="8">
    <source>
        <dbReference type="ARBA" id="ARBA00022989"/>
    </source>
</evidence>
<dbReference type="InterPro" id="IPR003538">
    <property type="entry name" value="TonB"/>
</dbReference>
<organism evidence="13 14">
    <name type="scientific">Paraferrimonas haliotis</name>
    <dbReference type="NCBI Taxonomy" id="2013866"/>
    <lineage>
        <taxon>Bacteria</taxon>
        <taxon>Pseudomonadati</taxon>
        <taxon>Pseudomonadota</taxon>
        <taxon>Gammaproteobacteria</taxon>
        <taxon>Alteromonadales</taxon>
        <taxon>Ferrimonadaceae</taxon>
        <taxon>Paraferrimonas</taxon>
    </lineage>
</organism>
<comment type="subcellular location">
    <subcellularLocation>
        <location evidence="1 10">Cell inner membrane</location>
        <topology evidence="1 10">Single-pass membrane protein</topology>
        <orientation evidence="1 10">Periplasmic side</orientation>
    </subcellularLocation>
</comment>
<keyword evidence="5 10" id="KW-0997">Cell inner membrane</keyword>
<evidence type="ECO:0000256" key="7">
    <source>
        <dbReference type="ARBA" id="ARBA00022927"/>
    </source>
</evidence>
<dbReference type="GO" id="GO:0015891">
    <property type="term" value="P:siderophore transport"/>
    <property type="evidence" value="ECO:0007669"/>
    <property type="project" value="InterPro"/>
</dbReference>
<evidence type="ECO:0000256" key="10">
    <source>
        <dbReference type="RuleBase" id="RU362123"/>
    </source>
</evidence>
<evidence type="ECO:0000313" key="14">
    <source>
        <dbReference type="Proteomes" id="UP001157439"/>
    </source>
</evidence>
<gene>
    <name evidence="13" type="primary">tonB2_1</name>
    <name evidence="13" type="ORF">GCM10007894_10430</name>
</gene>
<comment type="function">
    <text evidence="10">Interacts with outer membrane receptor proteins that carry out high-affinity binding and energy dependent uptake into the periplasmic space of specific substrates. It could act to transduce energy from the cytoplasmic membrane to specific energy-requiring processes in the outer membrane, resulting in the release into the periplasm of ligands bound by these outer membrane proteins.</text>
</comment>
<dbReference type="PROSITE" id="PS52015">
    <property type="entry name" value="TONB_CTD"/>
    <property type="match status" value="1"/>
</dbReference>
<dbReference type="GO" id="GO:0031992">
    <property type="term" value="F:energy transducer activity"/>
    <property type="evidence" value="ECO:0007669"/>
    <property type="project" value="InterPro"/>
</dbReference>
<keyword evidence="3 10" id="KW-0813">Transport</keyword>
<name>A0AA37TX67_9GAMM</name>
<comment type="caution">
    <text evidence="13">The sequence shown here is derived from an EMBL/GenBank/DDBJ whole genome shotgun (WGS) entry which is preliminary data.</text>
</comment>
<comment type="similarity">
    <text evidence="2 10">Belongs to the TonB family.</text>
</comment>
<evidence type="ECO:0000259" key="12">
    <source>
        <dbReference type="PROSITE" id="PS52015"/>
    </source>
</evidence>
<evidence type="ECO:0000256" key="4">
    <source>
        <dbReference type="ARBA" id="ARBA00022475"/>
    </source>
</evidence>
<dbReference type="PANTHER" id="PTHR33446">
    <property type="entry name" value="PROTEIN TONB-RELATED"/>
    <property type="match status" value="1"/>
</dbReference>
<accession>A0AA37TX67</accession>
<dbReference type="PRINTS" id="PR01374">
    <property type="entry name" value="TONBPROTEIN"/>
</dbReference>
<evidence type="ECO:0000256" key="6">
    <source>
        <dbReference type="ARBA" id="ARBA00022692"/>
    </source>
</evidence>
<keyword evidence="8 10" id="KW-1133">Transmembrane helix</keyword>
<keyword evidence="14" id="KW-1185">Reference proteome</keyword>
<keyword evidence="4 10" id="KW-1003">Cell membrane</keyword>
<dbReference type="InterPro" id="IPR051045">
    <property type="entry name" value="TonB-dependent_transducer"/>
</dbReference>
<dbReference type="GO" id="GO:0030288">
    <property type="term" value="C:outer membrane-bounded periplasmic space"/>
    <property type="evidence" value="ECO:0007669"/>
    <property type="project" value="InterPro"/>
</dbReference>
<evidence type="ECO:0000256" key="1">
    <source>
        <dbReference type="ARBA" id="ARBA00004383"/>
    </source>
</evidence>
<evidence type="ECO:0000256" key="11">
    <source>
        <dbReference type="SAM" id="MobiDB-lite"/>
    </source>
</evidence>
<dbReference type="Gene3D" id="3.30.2420.10">
    <property type="entry name" value="TonB"/>
    <property type="match status" value="1"/>
</dbReference>
<dbReference type="SUPFAM" id="SSF74653">
    <property type="entry name" value="TolA/TonB C-terminal domain"/>
    <property type="match status" value="1"/>
</dbReference>
<sequence length="212" mass="23389">MVSVRIVISLLIATIITFALFVFMASLISGGAKRAALKQGISPTIIISMELKDSETQFKHRQKLPPPKPLKSPSRPEIEVPAVTIDPISSPTIIAMSNDLGRDISHRLGGLKADTYYHGNSHATPLVRIEPRYPIPAAREKIQGWVQLGFSIDIDGSVSDIFVVAAEPQGVFEQAAISALQKWRYQPEYSDGKAIKQKGKVVQLDFRLSSRW</sequence>
<dbReference type="GO" id="GO:0005886">
    <property type="term" value="C:plasma membrane"/>
    <property type="evidence" value="ECO:0007669"/>
    <property type="project" value="UniProtKB-SubCell"/>
</dbReference>
<evidence type="ECO:0000313" key="13">
    <source>
        <dbReference type="EMBL" id="GLS83066.1"/>
    </source>
</evidence>
<keyword evidence="10" id="KW-0735">Signal-anchor</keyword>
<dbReference type="GO" id="GO:0055085">
    <property type="term" value="P:transmembrane transport"/>
    <property type="evidence" value="ECO:0007669"/>
    <property type="project" value="InterPro"/>
</dbReference>
<evidence type="ECO:0000256" key="9">
    <source>
        <dbReference type="ARBA" id="ARBA00023136"/>
    </source>
</evidence>
<dbReference type="PANTHER" id="PTHR33446:SF14">
    <property type="entry name" value="PROTEIN TONB"/>
    <property type="match status" value="1"/>
</dbReference>
<proteinExistence type="inferred from homology"/>
<dbReference type="NCBIfam" id="TIGR01352">
    <property type="entry name" value="tonB_Cterm"/>
    <property type="match status" value="1"/>
</dbReference>
<feature type="domain" description="TonB C-terminal" evidence="12">
    <location>
        <begin position="118"/>
        <end position="212"/>
    </location>
</feature>
<keyword evidence="7 10" id="KW-0653">Protein transport</keyword>
<protein>
    <recommendedName>
        <fullName evidence="10">Protein TonB</fullName>
    </recommendedName>
</protein>
<reference evidence="13 14" key="1">
    <citation type="journal article" date="2014" name="Int. J. Syst. Evol. Microbiol.">
        <title>Complete genome sequence of Corynebacterium casei LMG S-19264T (=DSM 44701T), isolated from a smear-ripened cheese.</title>
        <authorList>
            <consortium name="US DOE Joint Genome Institute (JGI-PGF)"/>
            <person name="Walter F."/>
            <person name="Albersmeier A."/>
            <person name="Kalinowski J."/>
            <person name="Ruckert C."/>
        </authorList>
    </citation>
    <scope>NUCLEOTIDE SEQUENCE [LARGE SCALE GENOMIC DNA]</scope>
    <source>
        <strain evidence="13 14">NBRC 112785</strain>
    </source>
</reference>
<feature type="transmembrane region" description="Helical" evidence="10">
    <location>
        <begin position="6"/>
        <end position="28"/>
    </location>
</feature>
<evidence type="ECO:0000256" key="2">
    <source>
        <dbReference type="ARBA" id="ARBA00006555"/>
    </source>
</evidence>
<dbReference type="EMBL" id="BSPO01000002">
    <property type="protein sequence ID" value="GLS83066.1"/>
    <property type="molecule type" value="Genomic_DNA"/>
</dbReference>
<keyword evidence="6 10" id="KW-0812">Transmembrane</keyword>
<dbReference type="AlphaFoldDB" id="A0AA37TX67"/>
<feature type="region of interest" description="Disordered" evidence="11">
    <location>
        <begin position="57"/>
        <end position="76"/>
    </location>
</feature>